<organism evidence="1 2">
    <name type="scientific">Thalassobacterium sedimentorum</name>
    <dbReference type="NCBI Taxonomy" id="3041258"/>
    <lineage>
        <taxon>Bacteria</taxon>
        <taxon>Pseudomonadati</taxon>
        <taxon>Verrucomicrobiota</taxon>
        <taxon>Opitutia</taxon>
        <taxon>Puniceicoccales</taxon>
        <taxon>Coraliomargaritaceae</taxon>
        <taxon>Thalassobacterium</taxon>
    </lineage>
</organism>
<keyword evidence="2" id="KW-1185">Reference proteome</keyword>
<accession>A0ABU1AFR7</accession>
<dbReference type="Pfam" id="PF13030">
    <property type="entry name" value="DUF3891"/>
    <property type="match status" value="1"/>
</dbReference>
<evidence type="ECO:0000313" key="2">
    <source>
        <dbReference type="Proteomes" id="UP001243717"/>
    </source>
</evidence>
<gene>
    <name evidence="1" type="ORF">QEH59_03120</name>
</gene>
<protein>
    <submittedName>
        <fullName evidence="1">DUF3891 family protein</fullName>
    </submittedName>
</protein>
<evidence type="ECO:0000313" key="1">
    <source>
        <dbReference type="EMBL" id="MDQ8193399.1"/>
    </source>
</evidence>
<name>A0ABU1AFR7_9BACT</name>
<proteinExistence type="predicted"/>
<dbReference type="Proteomes" id="UP001243717">
    <property type="component" value="Unassembled WGS sequence"/>
</dbReference>
<sequence>MIRIEQENDWLLLSHPDHAALAGEFARHWKNDFFAPPKPFTHILDATARHDDSWNNRDALPLLTHEMNPSAFSEELVGTYDAFEEIDLHDYLGVRGQATEDAALRDPYAAILISMHTVNLLTVQADLSTLNDEDRAFHKAFIDGQINRQEELKARLQLQADIAPYLTDECLLAGFKFLQACDSFSLHVGVAFSKPSKLQHAHPRRDGSETEIEFIPKGDNHYVLSPYPLDEPTVVFKVPYRRVPKTATSGLEAFQAAYAAAPIELVTVTVSQS</sequence>
<dbReference type="RefSeq" id="WP_308983897.1">
    <property type="nucleotide sequence ID" value="NZ_JARXIC010000003.1"/>
</dbReference>
<dbReference type="EMBL" id="JARXIC010000003">
    <property type="protein sequence ID" value="MDQ8193399.1"/>
    <property type="molecule type" value="Genomic_DNA"/>
</dbReference>
<reference evidence="1 2" key="1">
    <citation type="submission" date="2023-04" db="EMBL/GenBank/DDBJ databases">
        <title>A novel bacteria isolated from coastal sediment.</title>
        <authorList>
            <person name="Liu X.-J."/>
            <person name="Du Z.-J."/>
        </authorList>
    </citation>
    <scope>NUCLEOTIDE SEQUENCE [LARGE SCALE GENOMIC DNA]</scope>
    <source>
        <strain evidence="1 2">SDUM461004</strain>
    </source>
</reference>
<dbReference type="InterPro" id="IPR024992">
    <property type="entry name" value="DUF3891"/>
</dbReference>
<comment type="caution">
    <text evidence="1">The sequence shown here is derived from an EMBL/GenBank/DDBJ whole genome shotgun (WGS) entry which is preliminary data.</text>
</comment>